<dbReference type="AlphaFoldDB" id="F2UJH0"/>
<dbReference type="InterPro" id="IPR006994">
    <property type="entry name" value="TCF25/Rqc1"/>
</dbReference>
<feature type="region of interest" description="Disordered" evidence="1">
    <location>
        <begin position="1"/>
        <end position="228"/>
    </location>
</feature>
<evidence type="ECO:0000313" key="3">
    <source>
        <dbReference type="Proteomes" id="UP000007799"/>
    </source>
</evidence>
<dbReference type="GeneID" id="16071172"/>
<feature type="compositionally biased region" description="Basic residues" evidence="1">
    <location>
        <begin position="117"/>
        <end position="135"/>
    </location>
</feature>
<dbReference type="OMA" id="EWPRPDA"/>
<dbReference type="InterPro" id="IPR011990">
    <property type="entry name" value="TPR-like_helical_dom_sf"/>
</dbReference>
<sequence>MSSRHLRRLRRLRGDNPETDLAVEPESERTHADQRQGQPSDGNDDGSNSNDSDNDSDSKGEAAPASRFSAFAALMDEEEEEDDDEEEQEEEQHEQEKPTQQPAEDEQDGVAEALAQSKRKKNRKRRNKKKNKKRQTPVPRLDDDDDDDEEEEEEEEHDGLATKDNGGADEVRQKAGGSLPNNDNDDGDLDALIKSVQEQFGETGEGATSSKPGGQQDPSLSEQSILAVDRRYLNAEKELQRKFKARTSGRATHTFQTPQHRVRGRAVRSAMVTPKPDWPPLGRLGITMTVDKDAQPPPSQPSSSSSSPSSASTATATATAGNARQHVFRFAHSSSYREVQQLFLRAVKGYDPRAFEHILRRHPYHVDTLLQMSQVVRVHGDTAQAGELVERALYCFEANMHPMFNPSKGDCFLDYRYYENRAFFIALFKHISYVSHRGCWRTALECCKLLLALDPDNDPVAAILLIDYFALRSRELSYFLSLCRVWGAKKKLDWLPNFAFSHALAEYMLSL</sequence>
<accession>F2UJH0</accession>
<proteinExistence type="predicted"/>
<feature type="compositionally biased region" description="Low complexity" evidence="1">
    <location>
        <begin position="62"/>
        <end position="73"/>
    </location>
</feature>
<keyword evidence="3" id="KW-1185">Reference proteome</keyword>
<dbReference type="GO" id="GO:1990112">
    <property type="term" value="C:RQC complex"/>
    <property type="evidence" value="ECO:0007669"/>
    <property type="project" value="TreeGrafter"/>
</dbReference>
<name>F2UJH0_SALR5</name>
<dbReference type="Proteomes" id="UP000007799">
    <property type="component" value="Unassembled WGS sequence"/>
</dbReference>
<reference evidence="2" key="1">
    <citation type="submission" date="2009-08" db="EMBL/GenBank/DDBJ databases">
        <title>Annotation of Salpingoeca rosetta.</title>
        <authorList>
            <consortium name="The Broad Institute Genome Sequencing Platform"/>
            <person name="Russ C."/>
            <person name="Cuomo C."/>
            <person name="Burger G."/>
            <person name="Gray M.W."/>
            <person name="Holland P.W.H."/>
            <person name="King N."/>
            <person name="Lang F.B.F."/>
            <person name="Roger A.J."/>
            <person name="Ruiz-Trillo I."/>
            <person name="Young S.K."/>
            <person name="Zeng Q."/>
            <person name="Gargeya S."/>
            <person name="Alvarado L."/>
            <person name="Berlin A."/>
            <person name="Chapman S.B."/>
            <person name="Chen Z."/>
            <person name="Freedman E."/>
            <person name="Gellesch M."/>
            <person name="Goldberg J."/>
            <person name="Griggs A."/>
            <person name="Gujja S."/>
            <person name="Heilman E."/>
            <person name="Heiman D."/>
            <person name="Howarth C."/>
            <person name="Mehta T."/>
            <person name="Neiman D."/>
            <person name="Pearson M."/>
            <person name="Roberts A."/>
            <person name="Saif S."/>
            <person name="Shea T."/>
            <person name="Shenoy N."/>
            <person name="Sisk P."/>
            <person name="Stolte C."/>
            <person name="Sykes S."/>
            <person name="White J."/>
            <person name="Yandava C."/>
            <person name="Haas B."/>
            <person name="Nusbaum C."/>
            <person name="Birren B."/>
        </authorList>
    </citation>
    <scope>NUCLEOTIDE SEQUENCE [LARGE SCALE GENOMIC DNA]</scope>
    <source>
        <strain evidence="2">ATCC 50818</strain>
    </source>
</reference>
<dbReference type="eggNOG" id="KOG2422">
    <property type="taxonomic scope" value="Eukaryota"/>
</dbReference>
<dbReference type="OrthoDB" id="205993at2759"/>
<dbReference type="PANTHER" id="PTHR22684">
    <property type="entry name" value="NULP1-RELATED"/>
    <property type="match status" value="1"/>
</dbReference>
<dbReference type="SUPFAM" id="SSF48452">
    <property type="entry name" value="TPR-like"/>
    <property type="match status" value="1"/>
</dbReference>
<dbReference type="Pfam" id="PF04910">
    <property type="entry name" value="Tcf25"/>
    <property type="match status" value="1"/>
</dbReference>
<feature type="compositionally biased region" description="Basic residues" evidence="1">
    <location>
        <begin position="1"/>
        <end position="11"/>
    </location>
</feature>
<feature type="region of interest" description="Disordered" evidence="1">
    <location>
        <begin position="256"/>
        <end position="318"/>
    </location>
</feature>
<feature type="compositionally biased region" description="Acidic residues" evidence="1">
    <location>
        <begin position="142"/>
        <end position="157"/>
    </location>
</feature>
<feature type="compositionally biased region" description="Acidic residues" evidence="1">
    <location>
        <begin position="75"/>
        <end position="93"/>
    </location>
</feature>
<dbReference type="RefSeq" id="XP_004990613.1">
    <property type="nucleotide sequence ID" value="XM_004990556.1"/>
</dbReference>
<dbReference type="STRING" id="946362.F2UJH0"/>
<dbReference type="PANTHER" id="PTHR22684:SF0">
    <property type="entry name" value="RIBOSOME QUALITY CONTROL COMPLEX SUBUNIT TCF25"/>
    <property type="match status" value="1"/>
</dbReference>
<organism evidence="3">
    <name type="scientific">Salpingoeca rosetta (strain ATCC 50818 / BSB-021)</name>
    <dbReference type="NCBI Taxonomy" id="946362"/>
    <lineage>
        <taxon>Eukaryota</taxon>
        <taxon>Choanoflagellata</taxon>
        <taxon>Craspedida</taxon>
        <taxon>Salpingoecidae</taxon>
        <taxon>Salpingoeca</taxon>
    </lineage>
</organism>
<gene>
    <name evidence="2" type="ORF">PTSG_08363</name>
</gene>
<dbReference type="KEGG" id="sre:PTSG_08363"/>
<protein>
    <recommendedName>
        <fullName evidence="4">Transcription factor 25</fullName>
    </recommendedName>
</protein>
<feature type="compositionally biased region" description="Polar residues" evidence="1">
    <location>
        <begin position="196"/>
        <end position="224"/>
    </location>
</feature>
<dbReference type="InParanoid" id="F2UJH0"/>
<evidence type="ECO:0000313" key="2">
    <source>
        <dbReference type="EMBL" id="EGD77269.1"/>
    </source>
</evidence>
<dbReference type="EMBL" id="GL832977">
    <property type="protein sequence ID" value="EGD77269.1"/>
    <property type="molecule type" value="Genomic_DNA"/>
</dbReference>
<evidence type="ECO:0008006" key="4">
    <source>
        <dbReference type="Google" id="ProtNLM"/>
    </source>
</evidence>
<evidence type="ECO:0000256" key="1">
    <source>
        <dbReference type="SAM" id="MobiDB-lite"/>
    </source>
</evidence>
<feature type="compositionally biased region" description="Low complexity" evidence="1">
    <location>
        <begin position="301"/>
        <end position="318"/>
    </location>
</feature>